<dbReference type="NCBIfam" id="NF003543">
    <property type="entry name" value="PRK05198.1"/>
    <property type="match status" value="1"/>
</dbReference>
<dbReference type="SUPFAM" id="SSF51569">
    <property type="entry name" value="Aldolase"/>
    <property type="match status" value="1"/>
</dbReference>
<keyword evidence="5 8" id="KW-0963">Cytoplasm</keyword>
<dbReference type="EC" id="2.5.1.55" evidence="8"/>
<dbReference type="Pfam" id="PF00793">
    <property type="entry name" value="DAHP_synth_1"/>
    <property type="match status" value="1"/>
</dbReference>
<dbReference type="AlphaFoldDB" id="A0A653A1K3"/>
<evidence type="ECO:0000256" key="2">
    <source>
        <dbReference type="ARBA" id="ARBA00004756"/>
    </source>
</evidence>
<dbReference type="EMBL" id="UPXX01000013">
    <property type="protein sequence ID" value="VBB41916.1"/>
    <property type="molecule type" value="Genomic_DNA"/>
</dbReference>
<evidence type="ECO:0000256" key="5">
    <source>
        <dbReference type="ARBA" id="ARBA00022490"/>
    </source>
</evidence>
<dbReference type="Gene3D" id="3.20.20.70">
    <property type="entry name" value="Aldolase class I"/>
    <property type="match status" value="1"/>
</dbReference>
<dbReference type="HAMAP" id="MF_00056">
    <property type="entry name" value="KDO8P_synth"/>
    <property type="match status" value="1"/>
</dbReference>
<evidence type="ECO:0000313" key="10">
    <source>
        <dbReference type="EMBL" id="VBB41916.1"/>
    </source>
</evidence>
<dbReference type="InterPro" id="IPR006218">
    <property type="entry name" value="DAHP1/KDSA"/>
</dbReference>
<evidence type="ECO:0000256" key="4">
    <source>
        <dbReference type="ARBA" id="ARBA00010499"/>
    </source>
</evidence>
<comment type="catalytic activity">
    <reaction evidence="7 8">
        <text>D-arabinose 5-phosphate + phosphoenolpyruvate + H2O = 3-deoxy-alpha-D-manno-2-octulosonate-8-phosphate + phosphate</text>
        <dbReference type="Rhea" id="RHEA:14053"/>
        <dbReference type="ChEBI" id="CHEBI:15377"/>
        <dbReference type="ChEBI" id="CHEBI:43474"/>
        <dbReference type="ChEBI" id="CHEBI:57693"/>
        <dbReference type="ChEBI" id="CHEBI:58702"/>
        <dbReference type="ChEBI" id="CHEBI:85985"/>
        <dbReference type="EC" id="2.5.1.55"/>
    </reaction>
</comment>
<name>A0A653A1K3_UNCDX</name>
<dbReference type="UniPathway" id="UPA00357">
    <property type="reaction ID" value="UER00474"/>
</dbReference>
<reference evidence="10" key="1">
    <citation type="submission" date="2018-07" db="EMBL/GenBank/DDBJ databases">
        <authorList>
            <consortium name="Genoscope - CEA"/>
            <person name="William W."/>
        </authorList>
    </citation>
    <scope>NUCLEOTIDE SEQUENCE</scope>
    <source>
        <strain evidence="10">IK1</strain>
    </source>
</reference>
<organism evidence="10">
    <name type="scientific">Uncultured Desulfatiglans sp</name>
    <dbReference type="NCBI Taxonomy" id="1748965"/>
    <lineage>
        <taxon>Bacteria</taxon>
        <taxon>Pseudomonadati</taxon>
        <taxon>Thermodesulfobacteriota</taxon>
        <taxon>Desulfobacteria</taxon>
        <taxon>Desulfatiglandales</taxon>
        <taxon>Desulfatiglandaceae</taxon>
        <taxon>Desulfatiglans</taxon>
        <taxon>environmental samples</taxon>
    </lineage>
</organism>
<evidence type="ECO:0000256" key="7">
    <source>
        <dbReference type="ARBA" id="ARBA00049112"/>
    </source>
</evidence>
<dbReference type="NCBIfam" id="TIGR01362">
    <property type="entry name" value="KDO8P_synth"/>
    <property type="match status" value="1"/>
</dbReference>
<evidence type="ECO:0000256" key="1">
    <source>
        <dbReference type="ARBA" id="ARBA00004496"/>
    </source>
</evidence>
<feature type="domain" description="DAHP synthetase I/KDSA" evidence="9">
    <location>
        <begin position="38"/>
        <end position="295"/>
    </location>
</feature>
<comment type="similarity">
    <text evidence="4 8">Belongs to the KdsA family.</text>
</comment>
<evidence type="ECO:0000256" key="3">
    <source>
        <dbReference type="ARBA" id="ARBA00004845"/>
    </source>
</evidence>
<comment type="subcellular location">
    <subcellularLocation>
        <location evidence="1 8">Cytoplasm</location>
    </subcellularLocation>
</comment>
<keyword evidence="6 8" id="KW-0808">Transferase</keyword>
<evidence type="ECO:0000256" key="6">
    <source>
        <dbReference type="ARBA" id="ARBA00022679"/>
    </source>
</evidence>
<dbReference type="GO" id="GO:0019294">
    <property type="term" value="P:keto-3-deoxy-D-manno-octulosonic acid biosynthetic process"/>
    <property type="evidence" value="ECO:0007669"/>
    <property type="project" value="UniProtKB-UniRule"/>
</dbReference>
<accession>A0A653A1K3</accession>
<dbReference type="InterPro" id="IPR006269">
    <property type="entry name" value="KDO8P_synthase"/>
</dbReference>
<dbReference type="UniPathway" id="UPA00030"/>
<gene>
    <name evidence="8 10" type="primary">kdsA</name>
    <name evidence="10" type="ORF">TRIP_B200056</name>
</gene>
<protein>
    <recommendedName>
        <fullName evidence="8">2-dehydro-3-deoxyphosphooctonate aldolase</fullName>
        <ecNumber evidence="8">2.5.1.55</ecNumber>
    </recommendedName>
    <alternativeName>
        <fullName evidence="8">3-deoxy-D-manno-octulosonic acid 8-phosphate synthase</fullName>
    </alternativeName>
    <alternativeName>
        <fullName evidence="8">KDO-8-phosphate synthase</fullName>
        <shortName evidence="8">KDO 8-P synthase</shortName>
        <shortName evidence="8">KDOPS</shortName>
    </alternativeName>
    <alternativeName>
        <fullName evidence="8">Phospho-2-dehydro-3-deoxyoctonate aldolase</fullName>
    </alternativeName>
</protein>
<dbReference type="InterPro" id="IPR013785">
    <property type="entry name" value="Aldolase_TIM"/>
</dbReference>
<dbReference type="GO" id="GO:0008676">
    <property type="term" value="F:3-deoxy-8-phosphooctulonate synthase activity"/>
    <property type="evidence" value="ECO:0007669"/>
    <property type="project" value="UniProtKB-UniRule"/>
</dbReference>
<proteinExistence type="inferred from homology"/>
<sequence length="299" mass="31953">MNQEAVAQLDAVLPSEEGDETGLGEREVKSIRIGSKLLGMKGPFFLIAGPCVIEDEALALRVADRLRELGDDLDIPVIYKSSYDKANRTSIGSYRGPGLEKGLEILRKVKESTGLPVLSDVHRPEDMAAAAEVLDVIQIPAFLCRQTDLVVAAARTGLPVNLKKGQFLSPWEMGPASGKILAAGNEQILLTERGASFGYNNLVVDMRAIAVMRGLGFPVVFDATHSVQLPGGEGTCSGGQREFIGHLARAAVAAGADGVFMEVHPDPDQALCDGPNSLPIQDVRPLLRLLKDIHALVRS</sequence>
<evidence type="ECO:0000259" key="9">
    <source>
        <dbReference type="Pfam" id="PF00793"/>
    </source>
</evidence>
<keyword evidence="8" id="KW-0448">Lipopolysaccharide biosynthesis</keyword>
<evidence type="ECO:0000256" key="8">
    <source>
        <dbReference type="HAMAP-Rule" id="MF_00056"/>
    </source>
</evidence>
<dbReference type="GO" id="GO:0005737">
    <property type="term" value="C:cytoplasm"/>
    <property type="evidence" value="ECO:0007669"/>
    <property type="project" value="UniProtKB-SubCell"/>
</dbReference>
<comment type="pathway">
    <text evidence="3 8">Carbohydrate biosynthesis; 3-deoxy-D-manno-octulosonate biosynthesis; 3-deoxy-D-manno-octulosonate from D-ribulose 5-phosphate: step 2/3.</text>
</comment>
<dbReference type="PANTHER" id="PTHR21057">
    <property type="entry name" value="PHOSPHO-2-DEHYDRO-3-DEOXYHEPTONATE ALDOLASE"/>
    <property type="match status" value="1"/>
</dbReference>
<comment type="pathway">
    <text evidence="2">Bacterial outer membrane biogenesis; lipopolysaccharide biosynthesis.</text>
</comment>